<dbReference type="RefSeq" id="WP_345608947.1">
    <property type="nucleotide sequence ID" value="NZ_BAABJO010000025.1"/>
</dbReference>
<comment type="caution">
    <text evidence="1">The sequence shown here is derived from an EMBL/GenBank/DDBJ whole genome shotgun (WGS) entry which is preliminary data.</text>
</comment>
<keyword evidence="2" id="KW-1185">Reference proteome</keyword>
<proteinExistence type="predicted"/>
<organism evidence="1 2">
    <name type="scientific">Pseudonocardia adelaidensis</name>
    <dbReference type="NCBI Taxonomy" id="648754"/>
    <lineage>
        <taxon>Bacteria</taxon>
        <taxon>Bacillati</taxon>
        <taxon>Actinomycetota</taxon>
        <taxon>Actinomycetes</taxon>
        <taxon>Pseudonocardiales</taxon>
        <taxon>Pseudonocardiaceae</taxon>
        <taxon>Pseudonocardia</taxon>
    </lineage>
</organism>
<sequence>MNGDEPDRPPPGVDLVALAGLVAPLLAPHTDADEIAQRCAKRVVEQLLPLVQRIEKAAQVERRTLGPYVPPPPTTTN</sequence>
<evidence type="ECO:0000313" key="1">
    <source>
        <dbReference type="EMBL" id="GAA5132387.1"/>
    </source>
</evidence>
<dbReference type="EMBL" id="BAABJO010000025">
    <property type="protein sequence ID" value="GAA5132387.1"/>
    <property type="molecule type" value="Genomic_DNA"/>
</dbReference>
<protein>
    <submittedName>
        <fullName evidence="1">Uncharacterized protein</fullName>
    </submittedName>
</protein>
<reference evidence="2" key="1">
    <citation type="journal article" date="2019" name="Int. J. Syst. Evol. Microbiol.">
        <title>The Global Catalogue of Microorganisms (GCM) 10K type strain sequencing project: providing services to taxonomists for standard genome sequencing and annotation.</title>
        <authorList>
            <consortium name="The Broad Institute Genomics Platform"/>
            <consortium name="The Broad Institute Genome Sequencing Center for Infectious Disease"/>
            <person name="Wu L."/>
            <person name="Ma J."/>
        </authorList>
    </citation>
    <scope>NUCLEOTIDE SEQUENCE [LARGE SCALE GENOMIC DNA]</scope>
    <source>
        <strain evidence="2">JCM 18302</strain>
    </source>
</reference>
<name>A0ABP9NS42_9PSEU</name>
<gene>
    <name evidence="1" type="ORF">GCM10023320_56900</name>
</gene>
<accession>A0ABP9NS42</accession>
<dbReference type="Proteomes" id="UP001500804">
    <property type="component" value="Unassembled WGS sequence"/>
</dbReference>
<evidence type="ECO:0000313" key="2">
    <source>
        <dbReference type="Proteomes" id="UP001500804"/>
    </source>
</evidence>